<dbReference type="Gene3D" id="1.25.40.20">
    <property type="entry name" value="Ankyrin repeat-containing domain"/>
    <property type="match status" value="1"/>
</dbReference>
<dbReference type="PANTHER" id="PTHR15263">
    <property type="entry name" value="I-KAPPA-B-LIKE PROTEIN IKBL"/>
    <property type="match status" value="1"/>
</dbReference>
<dbReference type="InterPro" id="IPR036770">
    <property type="entry name" value="Ankyrin_rpt-contain_sf"/>
</dbReference>
<keyword evidence="11" id="KW-0436">Ligase</keyword>
<dbReference type="GO" id="GO:0016874">
    <property type="term" value="F:ligase activity"/>
    <property type="evidence" value="ECO:0007669"/>
    <property type="project" value="UniProtKB-KW"/>
</dbReference>
<dbReference type="SMART" id="SM00248">
    <property type="entry name" value="ANK"/>
    <property type="match status" value="2"/>
</dbReference>
<evidence type="ECO:0000313" key="12">
    <source>
        <dbReference type="Proteomes" id="UP000297703"/>
    </source>
</evidence>
<comment type="subcellular location">
    <subcellularLocation>
        <location evidence="1">Nucleus</location>
    </subcellularLocation>
</comment>
<reference evidence="11 12" key="2">
    <citation type="submission" date="2019-04" db="EMBL/GenBank/DDBJ databases">
        <title>The genome sequence of big-headed turtle.</title>
        <authorList>
            <person name="Gong S."/>
        </authorList>
    </citation>
    <scope>NUCLEOTIDE SEQUENCE [LARGE SCALE GENOMIC DNA]</scope>
    <source>
        <strain evidence="11">DO16091913</strain>
        <tissue evidence="11">Muscle</tissue>
    </source>
</reference>
<accession>A0A4D9DI57</accession>
<dbReference type="GO" id="GO:0005634">
    <property type="term" value="C:nucleus"/>
    <property type="evidence" value="ECO:0007669"/>
    <property type="project" value="UniProtKB-SubCell"/>
</dbReference>
<dbReference type="PROSITE" id="PS50088">
    <property type="entry name" value="ANK_REPEAT"/>
    <property type="match status" value="1"/>
</dbReference>
<dbReference type="GO" id="GO:0043124">
    <property type="term" value="P:negative regulation of canonical NF-kappaB signal transduction"/>
    <property type="evidence" value="ECO:0007669"/>
    <property type="project" value="InterPro"/>
</dbReference>
<evidence type="ECO:0000256" key="3">
    <source>
        <dbReference type="ARBA" id="ARBA00022553"/>
    </source>
</evidence>
<dbReference type="Pfam" id="PF12796">
    <property type="entry name" value="Ank_2"/>
    <property type="match status" value="1"/>
</dbReference>
<gene>
    <name evidence="11" type="ORF">DR999_PMT22415</name>
</gene>
<sequence length="374" mass="42527">MPVQVSLTPSPPPTHRPIPMASRHQRRLWRYVESGRHRRLRSLLARHREMLDLDQPGGHRGRPPLHYACAHRDPIAAQILLGHGADPALQDRQGDTALHHAARQAARKGKSVYKVLLATLQSHCPRAMGIRNRAGETPGDLLGPMKEEQPPEGSEQSDGERDRDREWRQKLFGECQDEYQEIWRYEEDFCTAHPDPEPYEEWAERMAREYRRKDRPGAGPGHQRAGPGPQVPPHGAAQPPRHSSQRPLEEESRLYRDRARTKKEELREAKRQRYQEGCARVFAPDATRPLRYGDIPWPSPTGTVAEMAAAAMLGTDPSDAGTYRRQLRRQQALWHPDKFAQRCGGRLAEPDRGRVLATVTALSQELNRLAEAAK</sequence>
<feature type="region of interest" description="Disordered" evidence="10">
    <location>
        <begin position="128"/>
        <end position="165"/>
    </location>
</feature>
<dbReference type="OrthoDB" id="412109at2759"/>
<dbReference type="InterPro" id="IPR002110">
    <property type="entry name" value="Ankyrin_rpt"/>
</dbReference>
<name>A0A4D9DI57_9SAUR</name>
<evidence type="ECO:0000256" key="5">
    <source>
        <dbReference type="ARBA" id="ARBA00023043"/>
    </source>
</evidence>
<evidence type="ECO:0000256" key="6">
    <source>
        <dbReference type="ARBA" id="ARBA00023242"/>
    </source>
</evidence>
<evidence type="ECO:0000256" key="4">
    <source>
        <dbReference type="ARBA" id="ARBA00022737"/>
    </source>
</evidence>
<evidence type="ECO:0000256" key="7">
    <source>
        <dbReference type="ARBA" id="ARBA00030621"/>
    </source>
</evidence>
<evidence type="ECO:0000256" key="8">
    <source>
        <dbReference type="ARBA" id="ARBA00030802"/>
    </source>
</evidence>
<keyword evidence="3" id="KW-0597">Phosphoprotein</keyword>
<protein>
    <recommendedName>
        <fullName evidence="2">NF-kappa-B inhibitor-like protein 1</fullName>
    </recommendedName>
    <alternativeName>
        <fullName evidence="7">Inhibitor of kappa B-like protein</fullName>
    </alternativeName>
    <alternativeName>
        <fullName evidence="8">Nuclear factor of kappa light polypeptide gene enhancer in B-cells inhibitor-like 1</fullName>
    </alternativeName>
</protein>
<dbReference type="PROSITE" id="PS50297">
    <property type="entry name" value="ANK_REP_REGION"/>
    <property type="match status" value="1"/>
</dbReference>
<dbReference type="AlphaFoldDB" id="A0A4D9DI57"/>
<evidence type="ECO:0000313" key="11">
    <source>
        <dbReference type="EMBL" id="TFJ95867.1"/>
    </source>
</evidence>
<comment type="caution">
    <text evidence="11">The sequence shown here is derived from an EMBL/GenBank/DDBJ whole genome shotgun (WGS) entry which is preliminary data.</text>
</comment>
<dbReference type="SUPFAM" id="SSF48403">
    <property type="entry name" value="Ankyrin repeat"/>
    <property type="match status" value="1"/>
</dbReference>
<evidence type="ECO:0000256" key="2">
    <source>
        <dbReference type="ARBA" id="ARBA00014259"/>
    </source>
</evidence>
<dbReference type="EMBL" id="QXTE01001094">
    <property type="protein sequence ID" value="TFJ95867.1"/>
    <property type="molecule type" value="Genomic_DNA"/>
</dbReference>
<keyword evidence="6" id="KW-0539">Nucleus</keyword>
<keyword evidence="12" id="KW-1185">Reference proteome</keyword>
<dbReference type="GO" id="GO:0034122">
    <property type="term" value="P:negative regulation of toll-like receptor signaling pathway"/>
    <property type="evidence" value="ECO:0007669"/>
    <property type="project" value="TreeGrafter"/>
</dbReference>
<dbReference type="Proteomes" id="UP000297703">
    <property type="component" value="Unassembled WGS sequence"/>
</dbReference>
<feature type="repeat" description="ANK" evidence="9">
    <location>
        <begin position="60"/>
        <end position="92"/>
    </location>
</feature>
<organism evidence="11 12">
    <name type="scientific">Platysternon megacephalum</name>
    <name type="common">big-headed turtle</name>
    <dbReference type="NCBI Taxonomy" id="55544"/>
    <lineage>
        <taxon>Eukaryota</taxon>
        <taxon>Metazoa</taxon>
        <taxon>Chordata</taxon>
        <taxon>Craniata</taxon>
        <taxon>Vertebrata</taxon>
        <taxon>Euteleostomi</taxon>
        <taxon>Archelosauria</taxon>
        <taxon>Testudinata</taxon>
        <taxon>Testudines</taxon>
        <taxon>Cryptodira</taxon>
        <taxon>Durocryptodira</taxon>
        <taxon>Testudinoidea</taxon>
        <taxon>Platysternidae</taxon>
        <taxon>Platysternon</taxon>
    </lineage>
</organism>
<proteinExistence type="predicted"/>
<keyword evidence="5 9" id="KW-0040">ANK repeat</keyword>
<evidence type="ECO:0000256" key="1">
    <source>
        <dbReference type="ARBA" id="ARBA00004123"/>
    </source>
</evidence>
<evidence type="ECO:0000256" key="10">
    <source>
        <dbReference type="SAM" id="MobiDB-lite"/>
    </source>
</evidence>
<dbReference type="PANTHER" id="PTHR15263:SF1">
    <property type="entry name" value="NF-KAPPA-B INHIBITOR-LIKE PROTEIN 1"/>
    <property type="match status" value="1"/>
</dbReference>
<evidence type="ECO:0000256" key="9">
    <source>
        <dbReference type="PROSITE-ProRule" id="PRU00023"/>
    </source>
</evidence>
<keyword evidence="4" id="KW-0677">Repeat</keyword>
<feature type="compositionally biased region" description="Basic and acidic residues" evidence="10">
    <location>
        <begin position="247"/>
        <end position="274"/>
    </location>
</feature>
<feature type="region of interest" description="Disordered" evidence="10">
    <location>
        <begin position="1"/>
        <end position="22"/>
    </location>
</feature>
<feature type="region of interest" description="Disordered" evidence="10">
    <location>
        <begin position="213"/>
        <end position="276"/>
    </location>
</feature>
<reference evidence="11 12" key="1">
    <citation type="submission" date="2019-04" db="EMBL/GenBank/DDBJ databases">
        <title>Draft genome of the big-headed turtle Platysternon megacephalum.</title>
        <authorList>
            <person name="Gong S."/>
        </authorList>
    </citation>
    <scope>NUCLEOTIDE SEQUENCE [LARGE SCALE GENOMIC DNA]</scope>
    <source>
        <strain evidence="11">DO16091913</strain>
        <tissue evidence="11">Muscle</tissue>
    </source>
</reference>
<dbReference type="InterPro" id="IPR038753">
    <property type="entry name" value="NFKBIL1"/>
</dbReference>